<name>A0A645E6D4_9ZZZZ</name>
<organism evidence="2">
    <name type="scientific">bioreactor metagenome</name>
    <dbReference type="NCBI Taxonomy" id="1076179"/>
    <lineage>
        <taxon>unclassified sequences</taxon>
        <taxon>metagenomes</taxon>
        <taxon>ecological metagenomes</taxon>
    </lineage>
</organism>
<gene>
    <name evidence="2" type="ORF">SDC9_144557</name>
</gene>
<sequence length="182" mass="20333">MPRRMPGCLDADQTARQFPAEVESDQSVAVRLQATRQFRTAGGVFGFGHIEFCRGKRGLAGGIEQPVGVIGVNMGQEDGVNPGRRDSKRRQPFRQGPPTGAVTGIDQNIAIPASHQKDIDRGRKLFRKRIGQRFSGGGEKRPRHGGRRILKRPDPDLAEPEFPNAFRRMNDSHRQSHRHQQP</sequence>
<reference evidence="2" key="1">
    <citation type="submission" date="2019-08" db="EMBL/GenBank/DDBJ databases">
        <authorList>
            <person name="Kucharzyk K."/>
            <person name="Murdoch R.W."/>
            <person name="Higgins S."/>
            <person name="Loffler F."/>
        </authorList>
    </citation>
    <scope>NUCLEOTIDE SEQUENCE</scope>
</reference>
<evidence type="ECO:0000313" key="2">
    <source>
        <dbReference type="EMBL" id="MPM97384.1"/>
    </source>
</evidence>
<dbReference type="EMBL" id="VSSQ01043670">
    <property type="protein sequence ID" value="MPM97384.1"/>
    <property type="molecule type" value="Genomic_DNA"/>
</dbReference>
<comment type="caution">
    <text evidence="2">The sequence shown here is derived from an EMBL/GenBank/DDBJ whole genome shotgun (WGS) entry which is preliminary data.</text>
</comment>
<proteinExistence type="predicted"/>
<evidence type="ECO:0000256" key="1">
    <source>
        <dbReference type="SAM" id="MobiDB-lite"/>
    </source>
</evidence>
<dbReference type="AlphaFoldDB" id="A0A645E6D4"/>
<feature type="compositionally biased region" description="Basic residues" evidence="1">
    <location>
        <begin position="141"/>
        <end position="150"/>
    </location>
</feature>
<protein>
    <submittedName>
        <fullName evidence="2">Uncharacterized protein</fullName>
    </submittedName>
</protein>
<accession>A0A645E6D4</accession>
<feature type="region of interest" description="Disordered" evidence="1">
    <location>
        <begin position="73"/>
        <end position="182"/>
    </location>
</feature>